<dbReference type="EMBL" id="CADIKI010000011">
    <property type="protein sequence ID" value="CAB3795882.1"/>
    <property type="molecule type" value="Genomic_DNA"/>
</dbReference>
<feature type="transmembrane region" description="Helical" evidence="5">
    <location>
        <begin position="217"/>
        <end position="236"/>
    </location>
</feature>
<accession>A0A6J5G8N3</accession>
<feature type="transmembrane region" description="Helical" evidence="5">
    <location>
        <begin position="118"/>
        <end position="141"/>
    </location>
</feature>
<dbReference type="Proteomes" id="UP000494252">
    <property type="component" value="Unassembled WGS sequence"/>
</dbReference>
<keyword evidence="2 5" id="KW-0812">Transmembrane</keyword>
<evidence type="ECO:0000313" key="7">
    <source>
        <dbReference type="EMBL" id="CAB3795882.1"/>
    </source>
</evidence>
<dbReference type="Pfam" id="PF13515">
    <property type="entry name" value="FUSC_2"/>
    <property type="match status" value="1"/>
</dbReference>
<name>A0A6J5G8N3_9BURK</name>
<evidence type="ECO:0000256" key="4">
    <source>
        <dbReference type="ARBA" id="ARBA00023136"/>
    </source>
</evidence>
<evidence type="ECO:0000256" key="5">
    <source>
        <dbReference type="SAM" id="Phobius"/>
    </source>
</evidence>
<evidence type="ECO:0000256" key="2">
    <source>
        <dbReference type="ARBA" id="ARBA00022692"/>
    </source>
</evidence>
<evidence type="ECO:0000259" key="6">
    <source>
        <dbReference type="Pfam" id="PF13515"/>
    </source>
</evidence>
<keyword evidence="3 5" id="KW-1133">Transmembrane helix</keyword>
<organism evidence="7 8">
    <name type="scientific">Paraburkholderia fynbosensis</name>
    <dbReference type="NCBI Taxonomy" id="1200993"/>
    <lineage>
        <taxon>Bacteria</taxon>
        <taxon>Pseudomonadati</taxon>
        <taxon>Pseudomonadota</taxon>
        <taxon>Betaproteobacteria</taxon>
        <taxon>Burkholderiales</taxon>
        <taxon>Burkholderiaceae</taxon>
        <taxon>Paraburkholderia</taxon>
    </lineage>
</organism>
<sequence length="369" mass="38212">MGVPPTAFMLAGHQSVGLITSLGAFTARYGSTLRLGDRLQALPFVAAGFVAASTLGVLCAANAWLAIACLVAVAALASIIVLGVGMGPPGPMQFVLVAAVSGHLAASARFSGSPLGVFMIPSLVALGALSAYLLVIAPFALARVRQRKGEAPSLRMRFPASLLDGETATIAARVIVAVASAGLLSLSFGEHRAYWTVMVAGAVPQGSHVSRSSAIRAVHRVVGTVLGATVFGLIQLVDPKGLWLVGVLALLQFTIEVVAARHYALALTFITPTALTISAVGGTSAPVALVGERIVDTFLGGHRHGSSLGQRMRQGTTRTISRRRILGLSQSPLGAADYFLIMFSAVSRTARLNLVRSSGSDEKARSIWL</sequence>
<dbReference type="AlphaFoldDB" id="A0A6J5G8N3"/>
<dbReference type="InterPro" id="IPR049453">
    <property type="entry name" value="Memb_transporter_dom"/>
</dbReference>
<comment type="subcellular location">
    <subcellularLocation>
        <location evidence="1">Membrane</location>
        <topology evidence="1">Multi-pass membrane protein</topology>
    </subcellularLocation>
</comment>
<keyword evidence="8" id="KW-1185">Reference proteome</keyword>
<protein>
    <recommendedName>
        <fullName evidence="6">Integral membrane bound transporter domain-containing protein</fullName>
    </recommendedName>
</protein>
<evidence type="ECO:0000313" key="8">
    <source>
        <dbReference type="Proteomes" id="UP000494252"/>
    </source>
</evidence>
<feature type="transmembrane region" description="Helical" evidence="5">
    <location>
        <begin position="6"/>
        <end position="27"/>
    </location>
</feature>
<keyword evidence="4 5" id="KW-0472">Membrane</keyword>
<feature type="transmembrane region" description="Helical" evidence="5">
    <location>
        <begin position="39"/>
        <end position="58"/>
    </location>
</feature>
<evidence type="ECO:0000256" key="1">
    <source>
        <dbReference type="ARBA" id="ARBA00004141"/>
    </source>
</evidence>
<dbReference type="GO" id="GO:0016020">
    <property type="term" value="C:membrane"/>
    <property type="evidence" value="ECO:0007669"/>
    <property type="project" value="UniProtKB-SubCell"/>
</dbReference>
<feature type="domain" description="Integral membrane bound transporter" evidence="6">
    <location>
        <begin position="181"/>
        <end position="301"/>
    </location>
</feature>
<evidence type="ECO:0000256" key="3">
    <source>
        <dbReference type="ARBA" id="ARBA00022989"/>
    </source>
</evidence>
<feature type="transmembrane region" description="Helical" evidence="5">
    <location>
        <begin position="64"/>
        <end position="87"/>
    </location>
</feature>
<feature type="transmembrane region" description="Helical" evidence="5">
    <location>
        <begin position="242"/>
        <end position="260"/>
    </location>
</feature>
<reference evidence="7 8" key="1">
    <citation type="submission" date="2020-04" db="EMBL/GenBank/DDBJ databases">
        <authorList>
            <person name="De Canck E."/>
        </authorList>
    </citation>
    <scope>NUCLEOTIDE SEQUENCE [LARGE SCALE GENOMIC DNA]</scope>
    <source>
        <strain evidence="7 8">LMG 27177</strain>
    </source>
</reference>
<gene>
    <name evidence="7" type="ORF">LMG27177_03987</name>
</gene>
<proteinExistence type="predicted"/>